<dbReference type="PRINTS" id="PR00087">
    <property type="entry name" value="LIPOXYGENASE"/>
</dbReference>
<keyword evidence="5 6" id="KW-0408">Iron</keyword>
<name>A0ABR2QVC3_9ROSI</name>
<dbReference type="InterPro" id="IPR000907">
    <property type="entry name" value="LipOase"/>
</dbReference>
<comment type="pathway">
    <text evidence="7">Lipid metabolism; oxylipin biosynthesis.</text>
</comment>
<comment type="caution">
    <text evidence="10">The sequence shown here is derived from an EMBL/GenBank/DDBJ whole genome shotgun (WGS) entry which is preliminary data.</text>
</comment>
<dbReference type="InterPro" id="IPR013819">
    <property type="entry name" value="LipOase_C"/>
</dbReference>
<feature type="compositionally biased region" description="Basic residues" evidence="8">
    <location>
        <begin position="117"/>
        <end position="126"/>
    </location>
</feature>
<dbReference type="PRINTS" id="PR00468">
    <property type="entry name" value="PLTLPOXGNASE"/>
</dbReference>
<evidence type="ECO:0000259" key="9">
    <source>
        <dbReference type="PROSITE" id="PS51393"/>
    </source>
</evidence>
<dbReference type="Gene3D" id="1.20.245.10">
    <property type="entry name" value="Lipoxygenase-1, Domain 5"/>
    <property type="match status" value="2"/>
</dbReference>
<keyword evidence="4 6" id="KW-0560">Oxidoreductase</keyword>
<dbReference type="PROSITE" id="PS00711">
    <property type="entry name" value="LIPOXYGENASE_1"/>
    <property type="match status" value="1"/>
</dbReference>
<dbReference type="PROSITE" id="PS51393">
    <property type="entry name" value="LIPOXYGENASE_3"/>
    <property type="match status" value="2"/>
</dbReference>
<feature type="domain" description="Lipoxygenase" evidence="9">
    <location>
        <begin position="48"/>
        <end position="89"/>
    </location>
</feature>
<dbReference type="PANTHER" id="PTHR11771">
    <property type="entry name" value="LIPOXYGENASE"/>
    <property type="match status" value="1"/>
</dbReference>
<evidence type="ECO:0000256" key="7">
    <source>
        <dbReference type="RuleBase" id="RU003975"/>
    </source>
</evidence>
<evidence type="ECO:0000313" key="10">
    <source>
        <dbReference type="EMBL" id="KAK9004653.1"/>
    </source>
</evidence>
<keyword evidence="7" id="KW-0443">Lipid metabolism</keyword>
<dbReference type="InterPro" id="IPR001246">
    <property type="entry name" value="LipOase_plant"/>
</dbReference>
<sequence length="494" mass="56137">MEVPSAANGVAMAKLGDNTKKKIYVKKKKSKGNYGAKLGNLAYLDKWTYLPSQTPKALQKYREEELVNIRGGGRKGELKKWDRVYDYAYYNDLGMPEMGSEYERPILGGSSEYPYPRRGKTGRKPNKKDDGTLKPLTIELSLPHPQGIELGATSKVFTPAETGVSGSIWQLAKAYVSVNDSGYHQLISHWLNTHAVMEPFIIGSNRRLSVIHPMYKLLHPHFRDTMNINAMARHTLINAGGMFELTVFPGKYALEMSSAIYKIDGLEIWSAIKTWVTEYCSFYYPTDGAVKEDDEIQSWWKEIRYEGHGDLKDEKWWVEMDTKVNLIQTCTIIIWLASALHAAVNFGQYSYGGFLPNRPTISRRFMPEQGTKEYQELEKDPDLVFLRTITSQIQTLIGVSLIETLSRHSADELYLGQRDTAEWTTDDKPLAAFERFRNRLVEIEKNVAARNKDDALKNRAGPVKMPYTLLYPNTSDYTKEGGLTRKGIPNSVSI</sequence>
<organism evidence="10 11">
    <name type="scientific">Hibiscus sabdariffa</name>
    <name type="common">roselle</name>
    <dbReference type="NCBI Taxonomy" id="183260"/>
    <lineage>
        <taxon>Eukaryota</taxon>
        <taxon>Viridiplantae</taxon>
        <taxon>Streptophyta</taxon>
        <taxon>Embryophyta</taxon>
        <taxon>Tracheophyta</taxon>
        <taxon>Spermatophyta</taxon>
        <taxon>Magnoliopsida</taxon>
        <taxon>eudicotyledons</taxon>
        <taxon>Gunneridae</taxon>
        <taxon>Pentapetalae</taxon>
        <taxon>rosids</taxon>
        <taxon>malvids</taxon>
        <taxon>Malvales</taxon>
        <taxon>Malvaceae</taxon>
        <taxon>Malvoideae</taxon>
        <taxon>Hibiscus</taxon>
    </lineage>
</organism>
<dbReference type="EC" id="1.13.11.-" evidence="7"/>
<comment type="similarity">
    <text evidence="6">Belongs to the lipoxygenase family.</text>
</comment>
<keyword evidence="7" id="KW-0276">Fatty acid metabolism</keyword>
<keyword evidence="7" id="KW-0275">Fatty acid biosynthesis</keyword>
<dbReference type="Gene3D" id="4.10.375.10">
    <property type="entry name" value="Lipoxygenase-1, Domain 2"/>
    <property type="match status" value="1"/>
</dbReference>
<dbReference type="SUPFAM" id="SSF48484">
    <property type="entry name" value="Lipoxigenase"/>
    <property type="match status" value="2"/>
</dbReference>
<protein>
    <recommendedName>
        <fullName evidence="7">Lipoxygenase</fullName>
        <ecNumber evidence="7">1.13.11.-</ecNumber>
    </recommendedName>
</protein>
<dbReference type="Pfam" id="PF00305">
    <property type="entry name" value="Lipoxygenase"/>
    <property type="match status" value="2"/>
</dbReference>
<evidence type="ECO:0000256" key="1">
    <source>
        <dbReference type="ARBA" id="ARBA00001962"/>
    </source>
</evidence>
<keyword evidence="2 6" id="KW-0479">Metal-binding</keyword>
<reference evidence="10 11" key="1">
    <citation type="journal article" date="2024" name="G3 (Bethesda)">
        <title>Genome assembly of Hibiscus sabdariffa L. provides insights into metabolisms of medicinal natural products.</title>
        <authorList>
            <person name="Kim T."/>
        </authorList>
    </citation>
    <scope>NUCLEOTIDE SEQUENCE [LARGE SCALE GENOMIC DNA]</scope>
    <source>
        <strain evidence="10">TK-2024</strain>
        <tissue evidence="10">Old leaves</tissue>
    </source>
</reference>
<dbReference type="InterPro" id="IPR036226">
    <property type="entry name" value="LipOase_C_sf"/>
</dbReference>
<accession>A0ABR2QVC3</accession>
<keyword evidence="3 6" id="KW-0223">Dioxygenase</keyword>
<evidence type="ECO:0000313" key="11">
    <source>
        <dbReference type="Proteomes" id="UP001396334"/>
    </source>
</evidence>
<evidence type="ECO:0000256" key="2">
    <source>
        <dbReference type="ARBA" id="ARBA00022723"/>
    </source>
</evidence>
<feature type="domain" description="Lipoxygenase" evidence="9">
    <location>
        <begin position="90"/>
        <end position="494"/>
    </location>
</feature>
<feature type="region of interest" description="Disordered" evidence="8">
    <location>
        <begin position="109"/>
        <end position="133"/>
    </location>
</feature>
<evidence type="ECO:0000256" key="3">
    <source>
        <dbReference type="ARBA" id="ARBA00022964"/>
    </source>
</evidence>
<evidence type="ECO:0000256" key="5">
    <source>
        <dbReference type="ARBA" id="ARBA00023004"/>
    </source>
</evidence>
<keyword evidence="7" id="KW-0444">Lipid biosynthesis</keyword>
<dbReference type="InterPro" id="IPR020833">
    <property type="entry name" value="LipOase_Fe_BS"/>
</dbReference>
<dbReference type="EMBL" id="JBBPBN010000030">
    <property type="protein sequence ID" value="KAK9004653.1"/>
    <property type="molecule type" value="Genomic_DNA"/>
</dbReference>
<evidence type="ECO:0000256" key="4">
    <source>
        <dbReference type="ARBA" id="ARBA00023002"/>
    </source>
</evidence>
<comment type="cofactor">
    <cofactor evidence="1 6">
        <name>Fe cation</name>
        <dbReference type="ChEBI" id="CHEBI:24875"/>
    </cofactor>
</comment>
<evidence type="ECO:0000256" key="6">
    <source>
        <dbReference type="RuleBase" id="RU003974"/>
    </source>
</evidence>
<comment type="function">
    <text evidence="7">Plant lipoxygenase may be involved in a number of diverse aspects of plant physiology including growth and development, pest resistance, and senescence or responses to wounding.</text>
</comment>
<evidence type="ECO:0000256" key="8">
    <source>
        <dbReference type="SAM" id="MobiDB-lite"/>
    </source>
</evidence>
<gene>
    <name evidence="10" type="ORF">V6N11_042113</name>
</gene>
<dbReference type="PROSITE" id="PS00081">
    <property type="entry name" value="LIPOXYGENASE_2"/>
    <property type="match status" value="1"/>
</dbReference>
<keyword evidence="11" id="KW-1185">Reference proteome</keyword>
<proteinExistence type="inferred from homology"/>
<keyword evidence="7" id="KW-0925">Oxylipin biosynthesis</keyword>
<dbReference type="Proteomes" id="UP001396334">
    <property type="component" value="Unassembled WGS sequence"/>
</dbReference>
<dbReference type="InterPro" id="IPR020834">
    <property type="entry name" value="LipOase_CS"/>
</dbReference>